<dbReference type="RefSeq" id="WP_212683776.1">
    <property type="nucleotide sequence ID" value="NZ_JAGSPM010000003.1"/>
</dbReference>
<evidence type="ECO:0000256" key="12">
    <source>
        <dbReference type="ARBA" id="ARBA00059739"/>
    </source>
</evidence>
<evidence type="ECO:0000259" key="16">
    <source>
        <dbReference type="Pfam" id="PF17432"/>
    </source>
</evidence>
<dbReference type="InterPro" id="IPR012779">
    <property type="entry name" value="Peptidase_M1_pepN"/>
</dbReference>
<evidence type="ECO:0000256" key="3">
    <source>
        <dbReference type="ARBA" id="ARBA00010136"/>
    </source>
</evidence>
<dbReference type="FunFam" id="2.60.40.1840:FF:000001">
    <property type="entry name" value="Aminopeptidase N"/>
    <property type="match status" value="1"/>
</dbReference>
<dbReference type="FunFam" id="3.30.2010.30:FF:000002">
    <property type="entry name" value="Putative aminopeptidase N"/>
    <property type="match status" value="1"/>
</dbReference>
<evidence type="ECO:0000259" key="17">
    <source>
        <dbReference type="Pfam" id="PF17900"/>
    </source>
</evidence>
<dbReference type="InterPro" id="IPR001930">
    <property type="entry name" value="Peptidase_M1"/>
</dbReference>
<dbReference type="Pfam" id="PF17432">
    <property type="entry name" value="DUF3458_C"/>
    <property type="match status" value="1"/>
</dbReference>
<dbReference type="FunFam" id="2.60.40.1730:FF:000005">
    <property type="entry name" value="Aminopeptidase N"/>
    <property type="match status" value="1"/>
</dbReference>
<dbReference type="PANTHER" id="PTHR46322">
    <property type="entry name" value="PUROMYCIN-SENSITIVE AMINOPEPTIDASE"/>
    <property type="match status" value="1"/>
</dbReference>
<dbReference type="GO" id="GO:0006508">
    <property type="term" value="P:proteolysis"/>
    <property type="evidence" value="ECO:0007669"/>
    <property type="project" value="UniProtKB-UniRule"/>
</dbReference>
<evidence type="ECO:0000256" key="11">
    <source>
        <dbReference type="ARBA" id="ARBA00023049"/>
    </source>
</evidence>
<dbReference type="Gene3D" id="1.10.390.10">
    <property type="entry name" value="Neutral Protease Domain 2"/>
    <property type="match status" value="1"/>
</dbReference>
<dbReference type="PRINTS" id="PR00756">
    <property type="entry name" value="ALADIPTASE"/>
</dbReference>
<keyword evidence="9 18" id="KW-0378">Hydrolase</keyword>
<evidence type="ECO:0000259" key="15">
    <source>
        <dbReference type="Pfam" id="PF11940"/>
    </source>
</evidence>
<dbReference type="Pfam" id="PF11940">
    <property type="entry name" value="DUF3458"/>
    <property type="match status" value="1"/>
</dbReference>
<dbReference type="InterPro" id="IPR038438">
    <property type="entry name" value="PepN_Ig-like_sf"/>
</dbReference>
<keyword evidence="7" id="KW-0645">Protease</keyword>
<dbReference type="EMBL" id="JAGSPM010000003">
    <property type="protein sequence ID" value="MBR7746163.1"/>
    <property type="molecule type" value="Genomic_DNA"/>
</dbReference>
<dbReference type="PANTHER" id="PTHR46322:SF1">
    <property type="entry name" value="PUROMYCIN-SENSITIVE AMINOPEPTIDASE"/>
    <property type="match status" value="1"/>
</dbReference>
<keyword evidence="11" id="KW-0482">Metalloprotease</keyword>
<dbReference type="Pfam" id="PF01433">
    <property type="entry name" value="Peptidase_M1"/>
    <property type="match status" value="1"/>
</dbReference>
<feature type="domain" description="Peptidase M1 alanyl aminopeptidase Ig-like fold" evidence="15">
    <location>
        <begin position="452"/>
        <end position="556"/>
    </location>
</feature>
<keyword evidence="10" id="KW-0862">Zinc</keyword>
<evidence type="ECO:0000256" key="2">
    <source>
        <dbReference type="ARBA" id="ARBA00001947"/>
    </source>
</evidence>
<comment type="function">
    <text evidence="12">Aminopeptidase N is involved in the degradation of intracellular peptides generated by protein breakdown during normal growth as well as in response to nutrient starvation.</text>
</comment>
<reference evidence="18 19" key="1">
    <citation type="submission" date="2021-04" db="EMBL/GenBank/DDBJ databases">
        <title>novel species isolated from subtropical streams in China.</title>
        <authorList>
            <person name="Lu H."/>
        </authorList>
    </citation>
    <scope>NUCLEOTIDE SEQUENCE [LARGE SCALE GENOMIC DNA]</scope>
    <source>
        <strain evidence="18 19">BYS107W</strain>
    </source>
</reference>
<feature type="domain" description="Aminopeptidase N-like N-terminal" evidence="17">
    <location>
        <begin position="33"/>
        <end position="190"/>
    </location>
</feature>
<dbReference type="Gene3D" id="3.30.2010.30">
    <property type="match status" value="1"/>
</dbReference>
<dbReference type="InterPro" id="IPR035414">
    <property type="entry name" value="Peptidase_M1_pepN_Ig-like"/>
</dbReference>
<dbReference type="Gene3D" id="1.25.50.10">
    <property type="entry name" value="Peptidase M1, alanyl aminopeptidase, C-terminal domain"/>
    <property type="match status" value="1"/>
</dbReference>
<comment type="caution">
    <text evidence="18">The sequence shown here is derived from an EMBL/GenBank/DDBJ whole genome shotgun (WGS) entry which is preliminary data.</text>
</comment>
<dbReference type="InterPro" id="IPR014782">
    <property type="entry name" value="Peptidase_M1_dom"/>
</dbReference>
<evidence type="ECO:0000256" key="7">
    <source>
        <dbReference type="ARBA" id="ARBA00022670"/>
    </source>
</evidence>
<dbReference type="InterPro" id="IPR042097">
    <property type="entry name" value="Aminopeptidase_N-like_N_sf"/>
</dbReference>
<comment type="similarity">
    <text evidence="3">Belongs to the peptidase M1 family.</text>
</comment>
<evidence type="ECO:0000256" key="1">
    <source>
        <dbReference type="ARBA" id="ARBA00000098"/>
    </source>
</evidence>
<dbReference type="Pfam" id="PF17900">
    <property type="entry name" value="Peptidase_M1_N"/>
    <property type="match status" value="1"/>
</dbReference>
<comment type="catalytic activity">
    <reaction evidence="1">
        <text>Release of an N-terminal amino acid, Xaa-|-Yaa- from a peptide, amide or arylamide. Xaa is preferably Ala, but may be most amino acids including Pro (slow action). When a terminal hydrophobic residue is followed by a prolyl residue, the two may be released as an intact Xaa-Pro dipeptide.</text>
        <dbReference type="EC" id="3.4.11.2"/>
    </reaction>
</comment>
<dbReference type="CDD" id="cd09600">
    <property type="entry name" value="M1_APN"/>
    <property type="match status" value="1"/>
</dbReference>
<dbReference type="InterPro" id="IPR024601">
    <property type="entry name" value="Peptidase_M1_pepN_C"/>
</dbReference>
<dbReference type="SUPFAM" id="SSF63737">
    <property type="entry name" value="Leukotriene A4 hydrolase N-terminal domain"/>
    <property type="match status" value="1"/>
</dbReference>
<dbReference type="GO" id="GO:0016285">
    <property type="term" value="F:alanyl aminopeptidase activity"/>
    <property type="evidence" value="ECO:0007669"/>
    <property type="project" value="UniProtKB-EC"/>
</dbReference>
<dbReference type="InterPro" id="IPR037144">
    <property type="entry name" value="Peptidase_M1_pepN_C_sf"/>
</dbReference>
<keyword evidence="8" id="KW-0479">Metal-binding</keyword>
<dbReference type="NCBIfam" id="TIGR02414">
    <property type="entry name" value="pepN_proteo"/>
    <property type="match status" value="1"/>
</dbReference>
<dbReference type="InterPro" id="IPR045357">
    <property type="entry name" value="Aminopeptidase_N-like_N"/>
</dbReference>
<evidence type="ECO:0000256" key="13">
    <source>
        <dbReference type="NCBIfam" id="TIGR02414"/>
    </source>
</evidence>
<comment type="cofactor">
    <cofactor evidence="2">
        <name>Zn(2+)</name>
        <dbReference type="ChEBI" id="CHEBI:29105"/>
    </cofactor>
</comment>
<evidence type="ECO:0000313" key="18">
    <source>
        <dbReference type="EMBL" id="MBR7746163.1"/>
    </source>
</evidence>
<dbReference type="Gene3D" id="2.60.40.1730">
    <property type="entry name" value="tricorn interacting facor f3 domain"/>
    <property type="match status" value="1"/>
</dbReference>
<name>A0A941DEG5_9BURK</name>
<dbReference type="Gene3D" id="2.60.40.1840">
    <property type="match status" value="1"/>
</dbReference>
<dbReference type="GO" id="GO:0008270">
    <property type="term" value="F:zinc ion binding"/>
    <property type="evidence" value="ECO:0007669"/>
    <property type="project" value="InterPro"/>
</dbReference>
<evidence type="ECO:0000256" key="4">
    <source>
        <dbReference type="ARBA" id="ARBA00012564"/>
    </source>
</evidence>
<feature type="domain" description="Peptidase M1 alanyl aminopeptidase C-terminal" evidence="16">
    <location>
        <begin position="559"/>
        <end position="888"/>
    </location>
</feature>
<evidence type="ECO:0000259" key="14">
    <source>
        <dbReference type="Pfam" id="PF01433"/>
    </source>
</evidence>
<dbReference type="FunFam" id="1.10.390.10:FF:000002">
    <property type="entry name" value="Aminopeptidase N"/>
    <property type="match status" value="1"/>
</dbReference>
<sequence length="889" mass="100311">MNIATPVTIYRKDYVAPGFWVDTVEMGFDLHPQRTHVATRITMRRNHDSAEKDLVLFGEDIKLLQLRMNGVNLKKSAYSLNKERLVISNAPDQVTLEIETAIAADKNTTMSGLYVSNGNFFTQCEAEGFRKITYFPDRPDVMASYTVMLRGDKKLYPVLLSNGNLIEQGDLDDGRHYAKWEDPFKKPSYLFALVAGKLVCQEEKYKLKSGRQVLLQVWVEEGNLDKTQHAMDSLKNSIRWDEERFGLELDLDRFMIVATSDFNMGAMENKGLNIFNTKYVLANSRVATDTDYAGIESVVGHEYFHNWTGNRVTCRDWFQLSLKEGLTVFRDQEFSGDLVGNETGRAVKRIEDVRVLRQLQFPEDAGPMAHPVRPDSFVEINNFYTVTVYEKGSEVVRMYYTLLGHEGFRKGMDLYFQRHDGHAVTCDDFRTAMADANGRDLKQFERWYSQAGTPHVKAHASYDANAKTYTLNLSQSCPKTAGQAKKLPFHIPVAVGLIDAEGNDIPLQLQGESAIATTKILELKEAQQSFVFINIDREVTPSILRNFSAPVILEYDYSDEQLAHLLAHDSDPFCRWEAGQRLAMRRSLNLVSAVQKGEALSLDDLFIQALRKTLNDQHLDPAFRELVLTLPSEVMIAEEMAIADPHSIHTARQFVRTTLAQHLKADLLQAYQDNLTPGKYSPDAQSAGKRALKNCALAYLVEWPDAATYALAHTQYQEAENMTDRIAALSAMLHCSSALDKAHSKTRKQVLAHFYKEFESEALVIDKWFTLQATAPTTDVEQVRALMQHKAFSMSNPNRARSLIFAFCNANPARFHAADGSGYALWSECVIALNKLNPQVAARLSRSMDRWTKYPKANQALMKAALQKVAATKKLSKDVLEVVTKALAA</sequence>
<organism evidence="18 19">
    <name type="scientific">Undibacterium baiyunense</name>
    <dbReference type="NCBI Taxonomy" id="2828731"/>
    <lineage>
        <taxon>Bacteria</taxon>
        <taxon>Pseudomonadati</taxon>
        <taxon>Pseudomonadota</taxon>
        <taxon>Betaproteobacteria</taxon>
        <taxon>Burkholderiales</taxon>
        <taxon>Oxalobacteraceae</taxon>
        <taxon>Undibacterium</taxon>
    </lineage>
</organism>
<dbReference type="Proteomes" id="UP000680158">
    <property type="component" value="Unassembled WGS sequence"/>
</dbReference>
<protein>
    <recommendedName>
        <fullName evidence="5 13">Aminopeptidase N</fullName>
        <ecNumber evidence="4 13">3.4.11.2</ecNumber>
    </recommendedName>
</protein>
<dbReference type="AlphaFoldDB" id="A0A941DEG5"/>
<evidence type="ECO:0000256" key="9">
    <source>
        <dbReference type="ARBA" id="ARBA00022801"/>
    </source>
</evidence>
<dbReference type="SUPFAM" id="SSF55486">
    <property type="entry name" value="Metalloproteases ('zincins'), catalytic domain"/>
    <property type="match status" value="1"/>
</dbReference>
<dbReference type="EC" id="3.4.11.2" evidence="4 13"/>
<feature type="domain" description="Peptidase M1 membrane alanine aminopeptidase" evidence="14">
    <location>
        <begin position="230"/>
        <end position="447"/>
    </location>
</feature>
<evidence type="ECO:0000313" key="19">
    <source>
        <dbReference type="Proteomes" id="UP000680158"/>
    </source>
</evidence>
<evidence type="ECO:0000256" key="5">
    <source>
        <dbReference type="ARBA" id="ARBA00015611"/>
    </source>
</evidence>
<dbReference type="InterPro" id="IPR027268">
    <property type="entry name" value="Peptidase_M4/M1_CTD_sf"/>
</dbReference>
<evidence type="ECO:0000256" key="10">
    <source>
        <dbReference type="ARBA" id="ARBA00022833"/>
    </source>
</evidence>
<keyword evidence="6 18" id="KW-0031">Aminopeptidase</keyword>
<evidence type="ECO:0000256" key="8">
    <source>
        <dbReference type="ARBA" id="ARBA00022723"/>
    </source>
</evidence>
<gene>
    <name evidence="18" type="primary">pepN</name>
    <name evidence="18" type="ORF">KDM92_06180</name>
</gene>
<accession>A0A941DEG5</accession>
<keyword evidence="19" id="KW-1185">Reference proteome</keyword>
<evidence type="ECO:0000256" key="6">
    <source>
        <dbReference type="ARBA" id="ARBA00022438"/>
    </source>
</evidence>
<dbReference type="GO" id="GO:0008237">
    <property type="term" value="F:metallopeptidase activity"/>
    <property type="evidence" value="ECO:0007669"/>
    <property type="project" value="UniProtKB-UniRule"/>
</dbReference>
<proteinExistence type="inferred from homology"/>